<dbReference type="EMBL" id="VAUV01000025">
    <property type="protein sequence ID" value="TLD68415.1"/>
    <property type="molecule type" value="Genomic_DNA"/>
</dbReference>
<dbReference type="Gene3D" id="2.160.10.10">
    <property type="entry name" value="Hexapeptide repeat proteins"/>
    <property type="match status" value="1"/>
</dbReference>
<reference evidence="1 2" key="1">
    <citation type="submission" date="2019-05" db="EMBL/GenBank/DDBJ databases">
        <title>Verrucobacter flavum gen. nov., sp. nov. a new member of the family Verrucomicrobiaceae.</title>
        <authorList>
            <person name="Szuroczki S."/>
            <person name="Abbaszade G."/>
            <person name="Szabo A."/>
            <person name="Felfoldi T."/>
            <person name="Schumann P."/>
            <person name="Boka K."/>
            <person name="Keki Z."/>
            <person name="Toumi M."/>
            <person name="Toth E."/>
        </authorList>
    </citation>
    <scope>NUCLEOTIDE SEQUENCE [LARGE SCALE GENOMIC DNA]</scope>
    <source>
        <strain evidence="1 2">MG-N-17</strain>
    </source>
</reference>
<dbReference type="InterPro" id="IPR011004">
    <property type="entry name" value="Trimer_LpxA-like_sf"/>
</dbReference>
<evidence type="ECO:0000313" key="2">
    <source>
        <dbReference type="Proteomes" id="UP000306196"/>
    </source>
</evidence>
<evidence type="ECO:0000313" key="1">
    <source>
        <dbReference type="EMBL" id="TLD68415.1"/>
    </source>
</evidence>
<dbReference type="GO" id="GO:0016746">
    <property type="term" value="F:acyltransferase activity"/>
    <property type="evidence" value="ECO:0007669"/>
    <property type="project" value="UniProtKB-KW"/>
</dbReference>
<dbReference type="Proteomes" id="UP000306196">
    <property type="component" value="Unassembled WGS sequence"/>
</dbReference>
<dbReference type="SUPFAM" id="SSF51161">
    <property type="entry name" value="Trimeric LpxA-like enzymes"/>
    <property type="match status" value="1"/>
</dbReference>
<accession>A0A5R8K8Z3</accession>
<sequence length="226" mass="24347">MRQIGALMVHVAACVLPWGLRRRVLCWCFGYEIHPTARIGLALVYPQRLVMGPHSRIGHGTVCRGITLLELRERATIGTGNWIGGHPENGGGGYFEGETGRKSALIVEEHAAVTTRHIIDCTNCVRVGRFSTLAGFNSQLLTHSIDLLEGRQTSGPITIGAYCFVGTGVVILKGSELPDFCVLGARALLQSRLETTHTLYGGVPAKALKALPPDAAYFTRTTGVVK</sequence>
<protein>
    <submittedName>
        <fullName evidence="1">Acyltransferase</fullName>
    </submittedName>
</protein>
<proteinExistence type="predicted"/>
<gene>
    <name evidence="1" type="ORF">FEM03_22685</name>
</gene>
<comment type="caution">
    <text evidence="1">The sequence shown here is derived from an EMBL/GenBank/DDBJ whole genome shotgun (WGS) entry which is preliminary data.</text>
</comment>
<name>A0A5R8K8Z3_9BACT</name>
<keyword evidence="1" id="KW-0012">Acyltransferase</keyword>
<keyword evidence="1" id="KW-0808">Transferase</keyword>
<keyword evidence="2" id="KW-1185">Reference proteome</keyword>
<dbReference type="AlphaFoldDB" id="A0A5R8K8Z3"/>
<organism evidence="1 2">
    <name type="scientific">Phragmitibacter flavus</name>
    <dbReference type="NCBI Taxonomy" id="2576071"/>
    <lineage>
        <taxon>Bacteria</taxon>
        <taxon>Pseudomonadati</taxon>
        <taxon>Verrucomicrobiota</taxon>
        <taxon>Verrucomicrobiia</taxon>
        <taxon>Verrucomicrobiales</taxon>
        <taxon>Verrucomicrobiaceae</taxon>
        <taxon>Phragmitibacter</taxon>
    </lineage>
</organism>
<dbReference type="OrthoDB" id="9801697at2"/>
<dbReference type="RefSeq" id="WP_138088606.1">
    <property type="nucleotide sequence ID" value="NZ_VAUV01000025.1"/>
</dbReference>